<dbReference type="Pfam" id="PF00015">
    <property type="entry name" value="MCPsignal"/>
    <property type="match status" value="1"/>
</dbReference>
<dbReference type="PRINTS" id="PR00260">
    <property type="entry name" value="CHEMTRNSDUCR"/>
</dbReference>
<feature type="transmembrane region" description="Helical" evidence="7">
    <location>
        <begin position="34"/>
        <end position="58"/>
    </location>
</feature>
<dbReference type="GO" id="GO:0004888">
    <property type="term" value="F:transmembrane signaling receptor activity"/>
    <property type="evidence" value="ECO:0007669"/>
    <property type="project" value="InterPro"/>
</dbReference>
<dbReference type="PROSITE" id="PS50111">
    <property type="entry name" value="CHEMOTAXIS_TRANSDUC_2"/>
    <property type="match status" value="1"/>
</dbReference>
<evidence type="ECO:0000256" key="1">
    <source>
        <dbReference type="ARBA" id="ARBA00022692"/>
    </source>
</evidence>
<sequence>MPSALKTAQSPPGRTGGGNPLRAWVGNRSLNTKILIIVGAMTIVAATVAVVALARLAAVNTVGEKLYQESYVGLQQLNRVTSDVGSMHGYVMGYGQTPAPELAAMIKELDGRIDATTSAYRAKSVDPALMDETMALWGKYKTARDAFMKTAEAGDPRATIAARQEHLIPAILASKEKLEQLTAKEDEGAKERVAAVADANTSARVIVISTLVIGLALATLLGLGIARSIVARVRTVSHVIDGIAEGDLTRTAGLRTKDEVGRMGDQLDRATVTLRETITRITGSSHTLAGSAQEMAEVSNRIAVNAEQTSSRADLVSTAAGSVSGNVDTVAAASEEMTASIREIAGSATDAAGVARGAVEVAQSANSTVAKLGVSSAEVGNIVKVITSIAEQTNLLALNATIEAARAGEAGKGFAVVASEVKDLAQETAKATEEISNRIQAIQTDTSAAVDAIGEIAAVIERINAYSDTIASAVEEQTATTTEIGRSVAEAASGSTEIAHTISGVAEAAQSTNEGVAESRRTAGELARLAEELQSLVGQFRV</sequence>
<evidence type="ECO:0000259" key="9">
    <source>
        <dbReference type="PROSITE" id="PS50885"/>
    </source>
</evidence>
<dbReference type="Pfam" id="PF00672">
    <property type="entry name" value="HAMP"/>
    <property type="match status" value="1"/>
</dbReference>
<dbReference type="InterPro" id="IPR003660">
    <property type="entry name" value="HAMP_dom"/>
</dbReference>
<dbReference type="InterPro" id="IPR004089">
    <property type="entry name" value="MCPsignal_dom"/>
</dbReference>
<organism evidence="10 11">
    <name type="scientific">Couchioplanes caeruleus</name>
    <dbReference type="NCBI Taxonomy" id="56438"/>
    <lineage>
        <taxon>Bacteria</taxon>
        <taxon>Bacillati</taxon>
        <taxon>Actinomycetota</taxon>
        <taxon>Actinomycetes</taxon>
        <taxon>Micromonosporales</taxon>
        <taxon>Micromonosporaceae</taxon>
        <taxon>Couchioplanes</taxon>
    </lineage>
</organism>
<dbReference type="PANTHER" id="PTHR32089">
    <property type="entry name" value="METHYL-ACCEPTING CHEMOTAXIS PROTEIN MCPB"/>
    <property type="match status" value="1"/>
</dbReference>
<reference evidence="10 11" key="1">
    <citation type="submission" date="2018-11" db="EMBL/GenBank/DDBJ databases">
        <title>Sequencing the genomes of 1000 actinobacteria strains.</title>
        <authorList>
            <person name="Klenk H.-P."/>
        </authorList>
    </citation>
    <scope>NUCLEOTIDE SEQUENCE [LARGE SCALE GENOMIC DNA]</scope>
    <source>
        <strain evidence="10 11">DSM 43634</strain>
    </source>
</reference>
<evidence type="ECO:0000256" key="2">
    <source>
        <dbReference type="ARBA" id="ARBA00022989"/>
    </source>
</evidence>
<dbReference type="AlphaFoldDB" id="A0A3N1GSC0"/>
<accession>A0A3N1GSC0</accession>
<feature type="domain" description="HAMP" evidence="9">
    <location>
        <begin position="227"/>
        <end position="279"/>
    </location>
</feature>
<dbReference type="SMART" id="SM00283">
    <property type="entry name" value="MA"/>
    <property type="match status" value="1"/>
</dbReference>
<evidence type="ECO:0000313" key="10">
    <source>
        <dbReference type="EMBL" id="ROP33155.1"/>
    </source>
</evidence>
<keyword evidence="1 7" id="KW-0812">Transmembrane</keyword>
<feature type="region of interest" description="Disordered" evidence="6">
    <location>
        <begin position="1"/>
        <end position="20"/>
    </location>
</feature>
<dbReference type="GO" id="GO:0006935">
    <property type="term" value="P:chemotaxis"/>
    <property type="evidence" value="ECO:0007669"/>
    <property type="project" value="InterPro"/>
</dbReference>
<name>A0A3N1GSC0_9ACTN</name>
<comment type="caution">
    <text evidence="10">The sequence shown here is derived from an EMBL/GenBank/DDBJ whole genome shotgun (WGS) entry which is preliminary data.</text>
</comment>
<feature type="transmembrane region" description="Helical" evidence="7">
    <location>
        <begin position="205"/>
        <end position="226"/>
    </location>
</feature>
<dbReference type="GO" id="GO:0007165">
    <property type="term" value="P:signal transduction"/>
    <property type="evidence" value="ECO:0007669"/>
    <property type="project" value="UniProtKB-KW"/>
</dbReference>
<dbReference type="RefSeq" id="WP_084556992.1">
    <property type="nucleotide sequence ID" value="NZ_RJKL01000001.1"/>
</dbReference>
<proteinExistence type="inferred from homology"/>
<gene>
    <name evidence="10" type="ORF">EDD30_6124</name>
</gene>
<dbReference type="PANTHER" id="PTHR32089:SF112">
    <property type="entry name" value="LYSOZYME-LIKE PROTEIN-RELATED"/>
    <property type="match status" value="1"/>
</dbReference>
<feature type="compositionally biased region" description="Polar residues" evidence="6">
    <location>
        <begin position="1"/>
        <end position="12"/>
    </location>
</feature>
<keyword evidence="7" id="KW-0472">Membrane</keyword>
<evidence type="ECO:0000256" key="7">
    <source>
        <dbReference type="SAM" id="Phobius"/>
    </source>
</evidence>
<dbReference type="Proteomes" id="UP000271683">
    <property type="component" value="Unassembled WGS sequence"/>
</dbReference>
<dbReference type="SMART" id="SM00304">
    <property type="entry name" value="HAMP"/>
    <property type="match status" value="3"/>
</dbReference>
<keyword evidence="3 5" id="KW-0807">Transducer</keyword>
<dbReference type="InterPro" id="IPR024478">
    <property type="entry name" value="HlyB_4HB_MCP"/>
</dbReference>
<protein>
    <submittedName>
        <fullName evidence="10">Methyl-accepting chemotaxis protein</fullName>
    </submittedName>
</protein>
<evidence type="ECO:0000313" key="11">
    <source>
        <dbReference type="Proteomes" id="UP000271683"/>
    </source>
</evidence>
<feature type="domain" description="Methyl-accepting transducer" evidence="8">
    <location>
        <begin position="291"/>
        <end position="513"/>
    </location>
</feature>
<dbReference type="SUPFAM" id="SSF58104">
    <property type="entry name" value="Methyl-accepting chemotaxis protein (MCP) signaling domain"/>
    <property type="match status" value="1"/>
</dbReference>
<evidence type="ECO:0000256" key="4">
    <source>
        <dbReference type="ARBA" id="ARBA00029447"/>
    </source>
</evidence>
<dbReference type="Pfam" id="PF12729">
    <property type="entry name" value="4HB_MCP_1"/>
    <property type="match status" value="1"/>
</dbReference>
<dbReference type="Gene3D" id="1.10.287.950">
    <property type="entry name" value="Methyl-accepting chemotaxis protein"/>
    <property type="match status" value="1"/>
</dbReference>
<evidence type="ECO:0000256" key="3">
    <source>
        <dbReference type="ARBA" id="ARBA00023224"/>
    </source>
</evidence>
<dbReference type="PROSITE" id="PS50885">
    <property type="entry name" value="HAMP"/>
    <property type="match status" value="1"/>
</dbReference>
<keyword evidence="2 7" id="KW-1133">Transmembrane helix</keyword>
<dbReference type="GO" id="GO:0016020">
    <property type="term" value="C:membrane"/>
    <property type="evidence" value="ECO:0007669"/>
    <property type="project" value="InterPro"/>
</dbReference>
<dbReference type="EMBL" id="RJKL01000001">
    <property type="protein sequence ID" value="ROP33155.1"/>
    <property type="molecule type" value="Genomic_DNA"/>
</dbReference>
<evidence type="ECO:0000259" key="8">
    <source>
        <dbReference type="PROSITE" id="PS50111"/>
    </source>
</evidence>
<dbReference type="InterPro" id="IPR004090">
    <property type="entry name" value="Chemotax_Me-accpt_rcpt"/>
</dbReference>
<comment type="similarity">
    <text evidence="4">Belongs to the methyl-accepting chemotaxis (MCP) protein family.</text>
</comment>
<evidence type="ECO:0000256" key="6">
    <source>
        <dbReference type="SAM" id="MobiDB-lite"/>
    </source>
</evidence>
<evidence type="ECO:0000256" key="5">
    <source>
        <dbReference type="PROSITE-ProRule" id="PRU00284"/>
    </source>
</evidence>